<evidence type="ECO:0000256" key="1">
    <source>
        <dbReference type="SAM" id="MobiDB-lite"/>
    </source>
</evidence>
<dbReference type="AlphaFoldDB" id="A0A3B0A9X4"/>
<reference evidence="3 4" key="1">
    <citation type="journal article" date="2015" name="Int. J. Syst. Evol. Microbiol.">
        <title>Micromonospora costi sp. nov., isolated from a leaf of Costus speciosus.</title>
        <authorList>
            <person name="Thawai C."/>
        </authorList>
    </citation>
    <scope>NUCLEOTIDE SEQUENCE [LARGE SCALE GENOMIC DNA]</scope>
    <source>
        <strain evidence="3 4">CS1-12</strain>
    </source>
</reference>
<organism evidence="3 4">
    <name type="scientific">Micromonospora costi</name>
    <dbReference type="NCBI Taxonomy" id="1530042"/>
    <lineage>
        <taxon>Bacteria</taxon>
        <taxon>Bacillati</taxon>
        <taxon>Actinomycetota</taxon>
        <taxon>Actinomycetes</taxon>
        <taxon>Micromonosporales</taxon>
        <taxon>Micromonosporaceae</taxon>
        <taxon>Micromonospora</taxon>
    </lineage>
</organism>
<name>A0A3B0A9X4_9ACTN</name>
<protein>
    <recommendedName>
        <fullName evidence="2">PH domain-containing protein</fullName>
    </recommendedName>
</protein>
<dbReference type="Proteomes" id="UP000279968">
    <property type="component" value="Unassembled WGS sequence"/>
</dbReference>
<feature type="domain" description="PH" evidence="2">
    <location>
        <begin position="1"/>
        <end position="22"/>
    </location>
</feature>
<gene>
    <name evidence="3" type="ORF">D7193_15435</name>
</gene>
<comment type="caution">
    <text evidence="3">The sequence shown here is derived from an EMBL/GenBank/DDBJ whole genome shotgun (WGS) entry which is preliminary data.</text>
</comment>
<dbReference type="PROSITE" id="PS50003">
    <property type="entry name" value="PH_DOMAIN"/>
    <property type="match status" value="1"/>
</dbReference>
<dbReference type="EMBL" id="RBAN01000002">
    <property type="protein sequence ID" value="RKN55976.1"/>
    <property type="molecule type" value="Genomic_DNA"/>
</dbReference>
<keyword evidence="4" id="KW-1185">Reference proteome</keyword>
<evidence type="ECO:0000313" key="3">
    <source>
        <dbReference type="EMBL" id="RKN55976.1"/>
    </source>
</evidence>
<evidence type="ECO:0000259" key="2">
    <source>
        <dbReference type="PROSITE" id="PS50003"/>
    </source>
</evidence>
<proteinExistence type="predicted"/>
<dbReference type="InterPro" id="IPR001849">
    <property type="entry name" value="PH_domain"/>
</dbReference>
<evidence type="ECO:0000313" key="4">
    <source>
        <dbReference type="Proteomes" id="UP000279968"/>
    </source>
</evidence>
<feature type="region of interest" description="Disordered" evidence="1">
    <location>
        <begin position="55"/>
        <end position="80"/>
    </location>
</feature>
<accession>A0A3B0A9X4</accession>
<sequence>MLMTYTQSDRDRWVRQLRDAAIELTCAGVPEGELHDLVLEGVVEGQRLNALRAATATSDTVPAPRSPDATRPAVTPEPGSALARLASGAGI</sequence>